<evidence type="ECO:0000313" key="5">
    <source>
        <dbReference type="Proteomes" id="UP000005237"/>
    </source>
</evidence>
<evidence type="ECO:0000256" key="3">
    <source>
        <dbReference type="ARBA" id="ARBA00023186"/>
    </source>
</evidence>
<evidence type="ECO:0000256" key="2">
    <source>
        <dbReference type="ARBA" id="ARBA00022840"/>
    </source>
</evidence>
<keyword evidence="5" id="KW-1185">Reference proteome</keyword>
<dbReference type="InterPro" id="IPR002423">
    <property type="entry name" value="Cpn60/GroEL/TCP-1"/>
</dbReference>
<sequence length="155" mass="17150">VERNLQDSLHVVRNVMINPRLVPGGGALEMALSREIEEMGAKMDGIKKWPYKAIGLALEVIPRTLIQNCGGSTIRKMTELRAIHAQNAENWTFGVDGTTGDLVDMNKLEIWDPLAVRIQVLKTAIETSVMLLRIDDIVSGTKKSTGGERQEVMPQ</sequence>
<evidence type="ECO:0000256" key="1">
    <source>
        <dbReference type="ARBA" id="ARBA00022741"/>
    </source>
</evidence>
<dbReference type="GO" id="GO:0005524">
    <property type="term" value="F:ATP binding"/>
    <property type="evidence" value="ECO:0007669"/>
    <property type="project" value="UniProtKB-KW"/>
</dbReference>
<keyword evidence="2" id="KW-0067">ATP-binding</keyword>
<dbReference type="InterPro" id="IPR017998">
    <property type="entry name" value="Chaperone_TCP-1"/>
</dbReference>
<dbReference type="Gene3D" id="3.30.260.10">
    <property type="entry name" value="TCP-1-like chaperonin intermediate domain"/>
    <property type="match status" value="1"/>
</dbReference>
<dbReference type="InterPro" id="IPR027410">
    <property type="entry name" value="TCP-1-like_intermed_sf"/>
</dbReference>
<evidence type="ECO:0000313" key="4">
    <source>
        <dbReference type="EnsemblMetazoa" id="CJA09082.1"/>
    </source>
</evidence>
<name>A0A8R1DQV9_CAEJA</name>
<organism evidence="4 5">
    <name type="scientific">Caenorhabditis japonica</name>
    <dbReference type="NCBI Taxonomy" id="281687"/>
    <lineage>
        <taxon>Eukaryota</taxon>
        <taxon>Metazoa</taxon>
        <taxon>Ecdysozoa</taxon>
        <taxon>Nematoda</taxon>
        <taxon>Chromadorea</taxon>
        <taxon>Rhabditida</taxon>
        <taxon>Rhabditina</taxon>
        <taxon>Rhabditomorpha</taxon>
        <taxon>Rhabditoidea</taxon>
        <taxon>Rhabditidae</taxon>
        <taxon>Peloderinae</taxon>
        <taxon>Caenorhabditis</taxon>
    </lineage>
</organism>
<evidence type="ECO:0008006" key="6">
    <source>
        <dbReference type="Google" id="ProtNLM"/>
    </source>
</evidence>
<dbReference type="EnsemblMetazoa" id="CJA09082.1">
    <property type="protein sequence ID" value="CJA09082.1"/>
    <property type="gene ID" value="WBGene00128286"/>
</dbReference>
<accession>A0A8R1DQV9</accession>
<keyword evidence="1" id="KW-0547">Nucleotide-binding</keyword>
<dbReference type="Proteomes" id="UP000005237">
    <property type="component" value="Unassembled WGS sequence"/>
</dbReference>
<protein>
    <recommendedName>
        <fullName evidence="6">T-complex protein 1 subunit gamma</fullName>
    </recommendedName>
</protein>
<reference evidence="5" key="1">
    <citation type="submission" date="2010-08" db="EMBL/GenBank/DDBJ databases">
        <authorList>
            <consortium name="Caenorhabditis japonica Sequencing Consortium"/>
            <person name="Wilson R.K."/>
        </authorList>
    </citation>
    <scope>NUCLEOTIDE SEQUENCE [LARGE SCALE GENOMIC DNA]</scope>
    <source>
        <strain evidence="5">DF5081</strain>
    </source>
</reference>
<keyword evidence="3" id="KW-0143">Chaperone</keyword>
<dbReference type="InterPro" id="IPR027413">
    <property type="entry name" value="GROEL-like_equatorial_sf"/>
</dbReference>
<dbReference type="Gene3D" id="1.10.560.10">
    <property type="entry name" value="GroEL-like equatorial domain"/>
    <property type="match status" value="1"/>
</dbReference>
<dbReference type="PANTHER" id="PTHR11353">
    <property type="entry name" value="CHAPERONIN"/>
    <property type="match status" value="1"/>
</dbReference>
<reference evidence="4" key="2">
    <citation type="submission" date="2022-06" db="UniProtKB">
        <authorList>
            <consortium name="EnsemblMetazoa"/>
        </authorList>
    </citation>
    <scope>IDENTIFICATION</scope>
    <source>
        <strain evidence="4">DF5081</strain>
    </source>
</reference>
<dbReference type="Pfam" id="PF00118">
    <property type="entry name" value="Cpn60_TCP1"/>
    <property type="match status" value="1"/>
</dbReference>
<dbReference type="GO" id="GO:0140662">
    <property type="term" value="F:ATP-dependent protein folding chaperone"/>
    <property type="evidence" value="ECO:0007669"/>
    <property type="project" value="InterPro"/>
</dbReference>
<dbReference type="AlphaFoldDB" id="A0A8R1DQV9"/>
<proteinExistence type="predicted"/>
<dbReference type="SUPFAM" id="SSF48592">
    <property type="entry name" value="GroEL equatorial domain-like"/>
    <property type="match status" value="1"/>
</dbReference>